<name>A0A0F8XNF3_9ZZZZ</name>
<dbReference type="EMBL" id="LAZR01061872">
    <property type="protein sequence ID" value="KKK62700.1"/>
    <property type="molecule type" value="Genomic_DNA"/>
</dbReference>
<evidence type="ECO:0000313" key="1">
    <source>
        <dbReference type="EMBL" id="KKK62700.1"/>
    </source>
</evidence>
<accession>A0A0F8XNF3</accession>
<feature type="non-terminal residue" evidence="1">
    <location>
        <position position="1"/>
    </location>
</feature>
<gene>
    <name evidence="1" type="ORF">LCGC14_3001690</name>
</gene>
<protein>
    <submittedName>
        <fullName evidence="1">Uncharacterized protein</fullName>
    </submittedName>
</protein>
<sequence>SVVSLIKDIKPNNTLEALYASQFVVSYLLGMRKLTAVYPDDQKIGLKLLSFSSKALQQLYKKR</sequence>
<proteinExistence type="predicted"/>
<reference evidence="1" key="1">
    <citation type="journal article" date="2015" name="Nature">
        <title>Complex archaea that bridge the gap between prokaryotes and eukaryotes.</title>
        <authorList>
            <person name="Spang A."/>
            <person name="Saw J.H."/>
            <person name="Jorgensen S.L."/>
            <person name="Zaremba-Niedzwiedzka K."/>
            <person name="Martijn J."/>
            <person name="Lind A.E."/>
            <person name="van Eijk R."/>
            <person name="Schleper C."/>
            <person name="Guy L."/>
            <person name="Ettema T.J."/>
        </authorList>
    </citation>
    <scope>NUCLEOTIDE SEQUENCE</scope>
</reference>
<organism evidence="1">
    <name type="scientific">marine sediment metagenome</name>
    <dbReference type="NCBI Taxonomy" id="412755"/>
    <lineage>
        <taxon>unclassified sequences</taxon>
        <taxon>metagenomes</taxon>
        <taxon>ecological metagenomes</taxon>
    </lineage>
</organism>
<comment type="caution">
    <text evidence="1">The sequence shown here is derived from an EMBL/GenBank/DDBJ whole genome shotgun (WGS) entry which is preliminary data.</text>
</comment>
<dbReference type="AlphaFoldDB" id="A0A0F8XNF3"/>